<evidence type="ECO:0000256" key="10">
    <source>
        <dbReference type="ARBA" id="ARBA00023242"/>
    </source>
</evidence>
<evidence type="ECO:0000256" key="3">
    <source>
        <dbReference type="ARBA" id="ARBA00022490"/>
    </source>
</evidence>
<feature type="domain" description="MYND-type" evidence="18">
    <location>
        <begin position="227"/>
        <end position="266"/>
    </location>
</feature>
<comment type="catalytic activity">
    <reaction evidence="11">
        <text>L-lysyl-[protein] + S-adenosyl-L-methionine = N(6)-methyl-L-lysyl-[protein] + S-adenosyl-L-homocysteine + H(+)</text>
        <dbReference type="Rhea" id="RHEA:51736"/>
        <dbReference type="Rhea" id="RHEA-COMP:9752"/>
        <dbReference type="Rhea" id="RHEA-COMP:13053"/>
        <dbReference type="ChEBI" id="CHEBI:15378"/>
        <dbReference type="ChEBI" id="CHEBI:29969"/>
        <dbReference type="ChEBI" id="CHEBI:57856"/>
        <dbReference type="ChEBI" id="CHEBI:59789"/>
        <dbReference type="ChEBI" id="CHEBI:61929"/>
    </reaction>
</comment>
<evidence type="ECO:0000259" key="18">
    <source>
        <dbReference type="PROSITE" id="PS50865"/>
    </source>
</evidence>
<keyword evidence="5" id="KW-0808">Transferase</keyword>
<dbReference type="Gene3D" id="2.170.270.10">
    <property type="entry name" value="SET domain"/>
    <property type="match status" value="1"/>
</dbReference>
<dbReference type="AlphaFoldDB" id="A0ABD0X6G0"/>
<dbReference type="Gene3D" id="1.25.40.10">
    <property type="entry name" value="Tetratricopeptide repeat domain"/>
    <property type="match status" value="2"/>
</dbReference>
<evidence type="ECO:0000256" key="4">
    <source>
        <dbReference type="ARBA" id="ARBA00022603"/>
    </source>
</evidence>
<dbReference type="Pfam" id="PF00856">
    <property type="entry name" value="SET"/>
    <property type="match status" value="1"/>
</dbReference>
<comment type="caution">
    <text evidence="19">The sequence shown here is derived from an EMBL/GenBank/DDBJ whole genome shotgun (WGS) entry which is preliminary data.</text>
</comment>
<comment type="subcellular location">
    <subcellularLocation>
        <location evidence="2">Cytoplasm</location>
    </subcellularLocation>
    <subcellularLocation>
        <location evidence="1">Nucleus</location>
    </subcellularLocation>
</comment>
<keyword evidence="9" id="KW-0862">Zinc</keyword>
<dbReference type="InterPro" id="IPR052097">
    <property type="entry name" value="SET-MYND_domain_protein"/>
</dbReference>
<dbReference type="GO" id="GO:0008168">
    <property type="term" value="F:methyltransferase activity"/>
    <property type="evidence" value="ECO:0007669"/>
    <property type="project" value="UniProtKB-KW"/>
</dbReference>
<dbReference type="Proteomes" id="UP001557470">
    <property type="component" value="Unassembled WGS sequence"/>
</dbReference>
<keyword evidence="4" id="KW-0489">Methyltransferase</keyword>
<dbReference type="SUPFAM" id="SSF48452">
    <property type="entry name" value="TPR-like"/>
    <property type="match status" value="1"/>
</dbReference>
<keyword evidence="7" id="KW-0479">Metal-binding</keyword>
<gene>
    <name evidence="19" type="ORF">UPYG_G00127720</name>
</gene>
<evidence type="ECO:0000313" key="19">
    <source>
        <dbReference type="EMBL" id="KAL0994831.1"/>
    </source>
</evidence>
<evidence type="ECO:0000256" key="8">
    <source>
        <dbReference type="ARBA" id="ARBA00022771"/>
    </source>
</evidence>
<dbReference type="GO" id="GO:0032259">
    <property type="term" value="P:methylation"/>
    <property type="evidence" value="ECO:0007669"/>
    <property type="project" value="UniProtKB-KW"/>
</dbReference>
<dbReference type="InterPro" id="IPR044421">
    <property type="entry name" value="SMYD4_SET"/>
</dbReference>
<feature type="domain" description="SET" evidence="17">
    <location>
        <begin position="175"/>
        <end position="548"/>
    </location>
</feature>
<reference evidence="19 20" key="1">
    <citation type="submission" date="2024-06" db="EMBL/GenBank/DDBJ databases">
        <authorList>
            <person name="Pan Q."/>
            <person name="Wen M."/>
            <person name="Jouanno E."/>
            <person name="Zahm M."/>
            <person name="Klopp C."/>
            <person name="Cabau C."/>
            <person name="Louis A."/>
            <person name="Berthelot C."/>
            <person name="Parey E."/>
            <person name="Roest Crollius H."/>
            <person name="Montfort J."/>
            <person name="Robinson-Rechavi M."/>
            <person name="Bouchez O."/>
            <person name="Lampietro C."/>
            <person name="Lopez Roques C."/>
            <person name="Donnadieu C."/>
            <person name="Postlethwait J."/>
            <person name="Bobe J."/>
            <person name="Verreycken H."/>
            <person name="Guiguen Y."/>
        </authorList>
    </citation>
    <scope>NUCLEOTIDE SEQUENCE [LARGE SCALE GENOMIC DNA]</scope>
    <source>
        <strain evidence="19">Up_M1</strain>
        <tissue evidence="19">Testis</tissue>
    </source>
</reference>
<dbReference type="PROSITE" id="PS50280">
    <property type="entry name" value="SET"/>
    <property type="match status" value="1"/>
</dbReference>
<keyword evidence="3" id="KW-0963">Cytoplasm</keyword>
<dbReference type="PANTHER" id="PTHR46165">
    <property type="entry name" value="SET AND MYND DOMAIN-CONTAINING PROTEIN 4"/>
    <property type="match status" value="1"/>
</dbReference>
<evidence type="ECO:0000259" key="17">
    <source>
        <dbReference type="PROSITE" id="PS50280"/>
    </source>
</evidence>
<sequence length="773" mass="85498">MLNKNGIGSILISLNTSCPFWTYMRCFTSDFLNKEDIDFLAGFSKFYSVRKDPEKATSWREKGNASFKPGTTLLQLCYSQGVCHASLTSDQLALCYANRSAALFHLQHYKECLEDIQRALKHGYPSHLQAKLRGRQTQCLNLLPNPELRAGDQEEGVRSIQKDQNDSVPLSRLSPRVSVCYRPGRGRHLVATEGIKAGELIVEDRAFSCVLIPGMEGGAFKTEERHCHLCLGETVSPVPCGGCSYARYCSEACRRAAWKGHHCWDCPIGAELRATGVMSQLALRVTLEAGLKEVLKAWEMTRTKYKDYEPVTENGNARSKPITEKVRPQEDTGSSGTTLTEPKVSDPSACYHGDSYLSVYHLLPHVDGHTPSLRYLWSVTVATLYLRLRQTGPPPTSWRMAGACEINQLQIEAKEAESVGWVPEHSLLGSVVLRHVLQLRCNAQAVILLRDTGDLTAVQSSEEVRVATAIFPTLSVLNHSCCPNTSLTFRTARSLNTHLESSESSLESTTGSVACSIPLCTRNPVVVSASVRASKDITPGEEVFHCYGPHSSRMELHERRRLLQEQYQFLCVCQACILGQKEEPEVEGSVKTTGTNLLCWKCSSHLKRDTDGRVYCLGGHAVSSSELDHKLEKVKVQLKQALDLMDDFRPDQSVRVLQQAVSEAAVFLADTHPLQGQLADSMAQAYATMGEWDMAATQLQRSVVAISSQYGEDSVELGRQLFKLAQLHFNGGSPGPCLSVMPRARRLLSIHCGPHCPEVQELQAMEDCLQGVL</sequence>
<dbReference type="GO" id="GO:0008270">
    <property type="term" value="F:zinc ion binding"/>
    <property type="evidence" value="ECO:0007669"/>
    <property type="project" value="UniProtKB-KW"/>
</dbReference>
<evidence type="ECO:0000256" key="7">
    <source>
        <dbReference type="ARBA" id="ARBA00022723"/>
    </source>
</evidence>
<dbReference type="Pfam" id="PF01753">
    <property type="entry name" value="zf-MYND"/>
    <property type="match status" value="1"/>
</dbReference>
<keyword evidence="8 15" id="KW-0863">Zinc-finger</keyword>
<dbReference type="GO" id="GO:0005634">
    <property type="term" value="C:nucleus"/>
    <property type="evidence" value="ECO:0007669"/>
    <property type="project" value="UniProtKB-SubCell"/>
</dbReference>
<evidence type="ECO:0000256" key="12">
    <source>
        <dbReference type="ARBA" id="ARBA00093423"/>
    </source>
</evidence>
<dbReference type="Gene3D" id="6.10.140.2220">
    <property type="match status" value="1"/>
</dbReference>
<dbReference type="InterPro" id="IPR002893">
    <property type="entry name" value="Znf_MYND"/>
</dbReference>
<evidence type="ECO:0000256" key="13">
    <source>
        <dbReference type="ARBA" id="ARBA00093635"/>
    </source>
</evidence>
<dbReference type="EMBL" id="JAGEUA010000003">
    <property type="protein sequence ID" value="KAL0994831.1"/>
    <property type="molecule type" value="Genomic_DNA"/>
</dbReference>
<feature type="compositionally biased region" description="Basic and acidic residues" evidence="16">
    <location>
        <begin position="321"/>
        <end position="330"/>
    </location>
</feature>
<organism evidence="19 20">
    <name type="scientific">Umbra pygmaea</name>
    <name type="common">Eastern mudminnow</name>
    <dbReference type="NCBI Taxonomy" id="75934"/>
    <lineage>
        <taxon>Eukaryota</taxon>
        <taxon>Metazoa</taxon>
        <taxon>Chordata</taxon>
        <taxon>Craniata</taxon>
        <taxon>Vertebrata</taxon>
        <taxon>Euteleostomi</taxon>
        <taxon>Actinopterygii</taxon>
        <taxon>Neopterygii</taxon>
        <taxon>Teleostei</taxon>
        <taxon>Protacanthopterygii</taxon>
        <taxon>Esociformes</taxon>
        <taxon>Umbridae</taxon>
        <taxon>Umbra</taxon>
    </lineage>
</organism>
<keyword evidence="10" id="KW-0539">Nucleus</keyword>
<keyword evidence="6" id="KW-0949">S-adenosyl-L-methionine</keyword>
<evidence type="ECO:0000256" key="6">
    <source>
        <dbReference type="ARBA" id="ARBA00022691"/>
    </source>
</evidence>
<dbReference type="InterPro" id="IPR046341">
    <property type="entry name" value="SET_dom_sf"/>
</dbReference>
<evidence type="ECO:0000256" key="14">
    <source>
        <dbReference type="ARBA" id="ARBA00093680"/>
    </source>
</evidence>
<accession>A0ABD0X6G0</accession>
<evidence type="ECO:0000256" key="9">
    <source>
        <dbReference type="ARBA" id="ARBA00022833"/>
    </source>
</evidence>
<evidence type="ECO:0000313" key="20">
    <source>
        <dbReference type="Proteomes" id="UP001557470"/>
    </source>
</evidence>
<dbReference type="InterPro" id="IPR001214">
    <property type="entry name" value="SET_dom"/>
</dbReference>
<evidence type="ECO:0000256" key="15">
    <source>
        <dbReference type="PROSITE-ProRule" id="PRU00134"/>
    </source>
</evidence>
<evidence type="ECO:0000256" key="11">
    <source>
        <dbReference type="ARBA" id="ARBA00048985"/>
    </source>
</evidence>
<protein>
    <recommendedName>
        <fullName evidence="13">Protein-lysine N-methyltransferase SMYD4</fullName>
    </recommendedName>
    <alternativeName>
        <fullName evidence="14">SET and MYND domain-containing protein 4</fullName>
    </alternativeName>
</protein>
<feature type="region of interest" description="Disordered" evidence="16">
    <location>
        <begin position="309"/>
        <end position="346"/>
    </location>
</feature>
<dbReference type="PROSITE" id="PS50865">
    <property type="entry name" value="ZF_MYND_2"/>
    <property type="match status" value="1"/>
</dbReference>
<evidence type="ECO:0000256" key="2">
    <source>
        <dbReference type="ARBA" id="ARBA00004496"/>
    </source>
</evidence>
<keyword evidence="20" id="KW-1185">Reference proteome</keyword>
<name>A0ABD0X6G0_UMBPY</name>
<dbReference type="SUPFAM" id="SSF144232">
    <property type="entry name" value="HIT/MYND zinc finger-like"/>
    <property type="match status" value="1"/>
</dbReference>
<dbReference type="InterPro" id="IPR011990">
    <property type="entry name" value="TPR-like_helical_dom_sf"/>
</dbReference>
<evidence type="ECO:0000256" key="5">
    <source>
        <dbReference type="ARBA" id="ARBA00022679"/>
    </source>
</evidence>
<proteinExistence type="predicted"/>
<dbReference type="PANTHER" id="PTHR46165:SF2">
    <property type="entry name" value="SET AND MYND DOMAIN-CONTAINING PROTEIN 4"/>
    <property type="match status" value="1"/>
</dbReference>
<dbReference type="GO" id="GO:0005737">
    <property type="term" value="C:cytoplasm"/>
    <property type="evidence" value="ECO:0007669"/>
    <property type="project" value="UniProtKB-SubCell"/>
</dbReference>
<evidence type="ECO:0000256" key="1">
    <source>
        <dbReference type="ARBA" id="ARBA00004123"/>
    </source>
</evidence>
<evidence type="ECO:0000256" key="16">
    <source>
        <dbReference type="SAM" id="MobiDB-lite"/>
    </source>
</evidence>
<feature type="compositionally biased region" description="Polar residues" evidence="16">
    <location>
        <begin position="331"/>
        <end position="340"/>
    </location>
</feature>
<dbReference type="CDD" id="cd10536">
    <property type="entry name" value="SET_SMYD4"/>
    <property type="match status" value="1"/>
</dbReference>
<dbReference type="SUPFAM" id="SSF82199">
    <property type="entry name" value="SET domain"/>
    <property type="match status" value="1"/>
</dbReference>
<comment type="function">
    <text evidence="12">Protein-lysine N-methyltransferase. Monomethylates PRMT5, modulating its transcriptional activity. May also act as a histone methyltransferase. Plays a critical role in cardiac development. Acts as a key epigenetic regulator of gene expression during cardiac development via its dual activities as a methyltransferase and negative regulator of HDAC1.</text>
</comment>